<dbReference type="GO" id="GO:0046872">
    <property type="term" value="F:metal ion binding"/>
    <property type="evidence" value="ECO:0007669"/>
    <property type="project" value="UniProtKB-KW"/>
</dbReference>
<reference evidence="9 10" key="3">
    <citation type="journal article" date="2019" name="Int. J. Syst. Evol. Microbiol.">
        <title>Anaerobacillus isosaccharinicus sp. nov., an alkaliphilic bacterium which degrades isosaccharinic acid.</title>
        <authorList>
            <person name="Bassil N.M."/>
            <person name="Lloyd J.R."/>
        </authorList>
    </citation>
    <scope>NUCLEOTIDE SEQUENCE [LARGE SCALE GENOMIC DNA]</scope>
    <source>
        <strain evidence="9 10">NB2006</strain>
    </source>
</reference>
<keyword evidence="3" id="KW-0547">Nucleotide-binding</keyword>
<dbReference type="PANTHER" id="PTHR35795">
    <property type="entry name" value="SLR1885 PROTEIN"/>
    <property type="match status" value="1"/>
</dbReference>
<dbReference type="InterPro" id="IPR005249">
    <property type="entry name" value="YqeK"/>
</dbReference>
<evidence type="ECO:0000256" key="6">
    <source>
        <dbReference type="ARBA" id="ARBA00049417"/>
    </source>
</evidence>
<feature type="domain" description="HD" evidence="7">
    <location>
        <begin position="18"/>
        <end position="132"/>
    </location>
</feature>
<comment type="catalytic activity">
    <reaction evidence="6">
        <text>P(1),P(4)-bis(5'-adenosyl) tetraphosphate + H2O = 2 ADP + 2 H(+)</text>
        <dbReference type="Rhea" id="RHEA:24252"/>
        <dbReference type="ChEBI" id="CHEBI:15377"/>
        <dbReference type="ChEBI" id="CHEBI:15378"/>
        <dbReference type="ChEBI" id="CHEBI:58141"/>
        <dbReference type="ChEBI" id="CHEBI:456216"/>
        <dbReference type="EC" id="3.6.1.41"/>
    </reaction>
</comment>
<evidence type="ECO:0000259" key="7">
    <source>
        <dbReference type="PROSITE" id="PS51831"/>
    </source>
</evidence>
<accession>A0A1S2LRK8</accession>
<dbReference type="InterPro" id="IPR051094">
    <property type="entry name" value="Diverse_Catalytic_Enzymes"/>
</dbReference>
<evidence type="ECO:0000256" key="5">
    <source>
        <dbReference type="ARBA" id="ARBA00023004"/>
    </source>
</evidence>
<dbReference type="KEGG" id="aia:AWH56_000520"/>
<organism evidence="8 10">
    <name type="scientific">Anaerobacillus isosaccharinicus</name>
    <dbReference type="NCBI Taxonomy" id="1532552"/>
    <lineage>
        <taxon>Bacteria</taxon>
        <taxon>Bacillati</taxon>
        <taxon>Bacillota</taxon>
        <taxon>Bacilli</taxon>
        <taxon>Bacillales</taxon>
        <taxon>Bacillaceae</taxon>
        <taxon>Anaerobacillus</taxon>
    </lineage>
</organism>
<dbReference type="GO" id="GO:0008803">
    <property type="term" value="F:bis(5'-nucleosyl)-tetraphosphatase (symmetrical) activity"/>
    <property type="evidence" value="ECO:0007669"/>
    <property type="project" value="UniProtKB-EC"/>
</dbReference>
<protein>
    <recommendedName>
        <fullName evidence="1">bis(5'-nucleosyl)-tetraphosphatase (symmetrical)</fullName>
        <ecNumber evidence="1">3.6.1.41</ecNumber>
    </recommendedName>
</protein>
<dbReference type="NCBIfam" id="TIGR00277">
    <property type="entry name" value="HDIG"/>
    <property type="match status" value="1"/>
</dbReference>
<keyword evidence="5" id="KW-0408">Iron</keyword>
<reference evidence="8 10" key="1">
    <citation type="submission" date="2016-10" db="EMBL/GenBank/DDBJ databases">
        <title>Draft genome sequences of four alkaliphilic bacteria belonging to the Anaerobacillus genus.</title>
        <authorList>
            <person name="Bassil N.M."/>
            <person name="Lloyd J.R."/>
        </authorList>
    </citation>
    <scope>NUCLEOTIDE SEQUENCE [LARGE SCALE GENOMIC DNA]</scope>
    <source>
        <strain evidence="8 10">NB2006</strain>
    </source>
</reference>
<dbReference type="PROSITE" id="PS51831">
    <property type="entry name" value="HD"/>
    <property type="match status" value="1"/>
</dbReference>
<sequence>MEKLKALELIKNVLPEKRYNHTLGVLETAVSLAEKYGANQKKVELAAIFHDYAKYRPVAEMKSIVSEQNMSDNLLKYGRELLHAPVGAYLVRKELGIDDEEVLDAIRYHTTGRPFMTLLEKIIYISDYIEPNRSFSGVDEVRLLAQTNLDEALLKGISNTIYFLVSKQQPVFPDTLAAYNHIILKEEF</sequence>
<evidence type="ECO:0000313" key="8">
    <source>
        <dbReference type="EMBL" id="OIJ15026.1"/>
    </source>
</evidence>
<dbReference type="Pfam" id="PF01966">
    <property type="entry name" value="HD"/>
    <property type="match status" value="1"/>
</dbReference>
<dbReference type="EC" id="3.6.1.41" evidence="1"/>
<dbReference type="OrthoDB" id="9782134at2"/>
<dbReference type="InterPro" id="IPR006674">
    <property type="entry name" value="HD_domain"/>
</dbReference>
<gene>
    <name evidence="9" type="primary">yqeK</name>
    <name evidence="9" type="ORF">AWH56_000520</name>
    <name evidence="8" type="ORF">AWH56_12485</name>
</gene>
<dbReference type="CDD" id="cd00077">
    <property type="entry name" value="HDc"/>
    <property type="match status" value="1"/>
</dbReference>
<reference evidence="9 10" key="2">
    <citation type="journal article" date="2017" name="Genome Announc.">
        <title>Draft Genome Sequences of Four Alkaliphilic Bacteria Belonging to the Anaerobacillus Genus.</title>
        <authorList>
            <person name="Bassil N.M."/>
            <person name="Lloyd J.R."/>
        </authorList>
    </citation>
    <scope>NUCLEOTIDE SEQUENCE [LARGE SCALE GENOMIC DNA]</scope>
    <source>
        <strain evidence="9 10">NB2006</strain>
    </source>
</reference>
<dbReference type="NCBIfam" id="TIGR00488">
    <property type="entry name" value="bis(5'-nucleosyl)-tetraphosphatase (symmetrical) YqeK"/>
    <property type="match status" value="1"/>
</dbReference>
<proteinExistence type="predicted"/>
<dbReference type="EMBL" id="CP063356">
    <property type="protein sequence ID" value="QOY36217.1"/>
    <property type="molecule type" value="Genomic_DNA"/>
</dbReference>
<keyword evidence="2" id="KW-0479">Metal-binding</keyword>
<dbReference type="InterPro" id="IPR003607">
    <property type="entry name" value="HD/PDEase_dom"/>
</dbReference>
<dbReference type="AlphaFoldDB" id="A0A1S2LRK8"/>
<dbReference type="Proteomes" id="UP000180175">
    <property type="component" value="Chromosome"/>
</dbReference>
<keyword evidence="4 8" id="KW-0378">Hydrolase</keyword>
<dbReference type="EMBL" id="LQXD01000109">
    <property type="protein sequence ID" value="OIJ15026.1"/>
    <property type="molecule type" value="Genomic_DNA"/>
</dbReference>
<keyword evidence="10" id="KW-1185">Reference proteome</keyword>
<evidence type="ECO:0000256" key="3">
    <source>
        <dbReference type="ARBA" id="ARBA00022741"/>
    </source>
</evidence>
<evidence type="ECO:0000256" key="2">
    <source>
        <dbReference type="ARBA" id="ARBA00022723"/>
    </source>
</evidence>
<reference evidence="9" key="4">
    <citation type="submission" date="2020-10" db="EMBL/GenBank/DDBJ databases">
        <authorList>
            <person name="Bassil N.M."/>
            <person name="Lloyd J.R."/>
        </authorList>
    </citation>
    <scope>NUCLEOTIDE SEQUENCE</scope>
    <source>
        <strain evidence="9">NB2006</strain>
    </source>
</reference>
<dbReference type="RefSeq" id="WP_071317416.1">
    <property type="nucleotide sequence ID" value="NZ_CP063356.2"/>
</dbReference>
<dbReference type="SUPFAM" id="SSF109604">
    <property type="entry name" value="HD-domain/PDEase-like"/>
    <property type="match status" value="1"/>
</dbReference>
<dbReference type="Gene3D" id="1.10.3210.10">
    <property type="entry name" value="Hypothetical protein af1432"/>
    <property type="match status" value="1"/>
</dbReference>
<dbReference type="InterPro" id="IPR006675">
    <property type="entry name" value="HDIG_dom"/>
</dbReference>
<evidence type="ECO:0000313" key="9">
    <source>
        <dbReference type="EMBL" id="QOY36217.1"/>
    </source>
</evidence>
<evidence type="ECO:0000256" key="1">
    <source>
        <dbReference type="ARBA" id="ARBA00012506"/>
    </source>
</evidence>
<evidence type="ECO:0000256" key="4">
    <source>
        <dbReference type="ARBA" id="ARBA00022801"/>
    </source>
</evidence>
<evidence type="ECO:0000313" key="10">
    <source>
        <dbReference type="Proteomes" id="UP000180175"/>
    </source>
</evidence>
<name>A0A1S2LRK8_9BACI</name>
<dbReference type="SMART" id="SM00471">
    <property type="entry name" value="HDc"/>
    <property type="match status" value="1"/>
</dbReference>
<dbReference type="PANTHER" id="PTHR35795:SF1">
    <property type="entry name" value="BIS(5'-NUCLEOSYL)-TETRAPHOSPHATASE, SYMMETRICAL"/>
    <property type="match status" value="1"/>
</dbReference>
<dbReference type="GO" id="GO:0000166">
    <property type="term" value="F:nucleotide binding"/>
    <property type="evidence" value="ECO:0007669"/>
    <property type="project" value="UniProtKB-KW"/>
</dbReference>